<gene>
    <name evidence="1" type="ORF">ACFS5P_12700</name>
</gene>
<evidence type="ECO:0008006" key="3">
    <source>
        <dbReference type="Google" id="ProtNLM"/>
    </source>
</evidence>
<dbReference type="RefSeq" id="WP_380269648.1">
    <property type="nucleotide sequence ID" value="NZ_JAFBDK010000010.1"/>
</dbReference>
<dbReference type="CDD" id="cd01048">
    <property type="entry name" value="Ferritin_like_AB2"/>
    <property type="match status" value="1"/>
</dbReference>
<dbReference type="SUPFAM" id="SSF47240">
    <property type="entry name" value="Ferritin-like"/>
    <property type="match status" value="1"/>
</dbReference>
<reference evidence="2" key="1">
    <citation type="journal article" date="2019" name="Int. J. Syst. Evol. Microbiol.">
        <title>The Global Catalogue of Microorganisms (GCM) 10K type strain sequencing project: providing services to taxonomists for standard genome sequencing and annotation.</title>
        <authorList>
            <consortium name="The Broad Institute Genomics Platform"/>
            <consortium name="The Broad Institute Genome Sequencing Center for Infectious Disease"/>
            <person name="Wu L."/>
            <person name="Ma J."/>
        </authorList>
    </citation>
    <scope>NUCLEOTIDE SEQUENCE [LARGE SCALE GENOMIC DNA]</scope>
    <source>
        <strain evidence="2">KCTC 13528</strain>
    </source>
</reference>
<organism evidence="1 2">
    <name type="scientific">Jeotgalibacillus terrae</name>
    <dbReference type="NCBI Taxonomy" id="587735"/>
    <lineage>
        <taxon>Bacteria</taxon>
        <taxon>Bacillati</taxon>
        <taxon>Bacillota</taxon>
        <taxon>Bacilli</taxon>
        <taxon>Bacillales</taxon>
        <taxon>Caryophanaceae</taxon>
        <taxon>Jeotgalibacillus</taxon>
    </lineage>
</organism>
<sequence length="174" mass="19806">MYGHQPYHVQYPHDFYQMTPDLQKTAPMLRQTENYGAIAALNAASLTLPQMLTYALQDEYLAQARYNNVIETFGNIRTFEQIRAAEVRHIMALLPLFERYQIPLPIDESQNFITTPVSLKAAFASGVQGEIDNIAMYDRFLAFNIPIDVSFVFSQLRNASLNHLAAFERGLARG</sequence>
<dbReference type="EMBL" id="JBHUPG010000023">
    <property type="protein sequence ID" value="MFD2912739.1"/>
    <property type="molecule type" value="Genomic_DNA"/>
</dbReference>
<dbReference type="Proteomes" id="UP001597561">
    <property type="component" value="Unassembled WGS sequence"/>
</dbReference>
<protein>
    <recommendedName>
        <fullName evidence="3">DUF2202 domain-containing protein</fullName>
    </recommendedName>
</protein>
<dbReference type="InterPro" id="IPR019243">
    <property type="entry name" value="DUF2202"/>
</dbReference>
<name>A0ABW5ZID4_9BACL</name>
<comment type="caution">
    <text evidence="1">The sequence shown here is derived from an EMBL/GenBank/DDBJ whole genome shotgun (WGS) entry which is preliminary data.</text>
</comment>
<dbReference type="InterPro" id="IPR009078">
    <property type="entry name" value="Ferritin-like_SF"/>
</dbReference>
<accession>A0ABW5ZID4</accession>
<dbReference type="InterPro" id="IPR012347">
    <property type="entry name" value="Ferritin-like"/>
</dbReference>
<evidence type="ECO:0000313" key="1">
    <source>
        <dbReference type="EMBL" id="MFD2912739.1"/>
    </source>
</evidence>
<proteinExistence type="predicted"/>
<keyword evidence="2" id="KW-1185">Reference proteome</keyword>
<dbReference type="Gene3D" id="1.20.1260.10">
    <property type="match status" value="1"/>
</dbReference>
<evidence type="ECO:0000313" key="2">
    <source>
        <dbReference type="Proteomes" id="UP001597561"/>
    </source>
</evidence>